<feature type="active site" description="Proton acceptor" evidence="11">
    <location>
        <position position="209"/>
    </location>
</feature>
<dbReference type="Proteomes" id="UP000430634">
    <property type="component" value="Unassembled WGS sequence"/>
</dbReference>
<name>A0A6I3T5R1_9BURK</name>
<evidence type="ECO:0000256" key="4">
    <source>
        <dbReference type="ARBA" id="ARBA00022679"/>
    </source>
</evidence>
<dbReference type="InterPro" id="IPR011009">
    <property type="entry name" value="Kinase-like_dom_sf"/>
</dbReference>
<evidence type="ECO:0000313" key="14">
    <source>
        <dbReference type="EMBL" id="MTV54827.1"/>
    </source>
</evidence>
<feature type="binding site" evidence="12">
    <location>
        <position position="227"/>
    </location>
    <ligand>
        <name>Mg(2+)</name>
        <dbReference type="ChEBI" id="CHEBI:18420"/>
    </ligand>
</feature>
<gene>
    <name evidence="14" type="primary">aph(3')-I</name>
    <name evidence="14" type="ORF">GM672_19030</name>
</gene>
<keyword evidence="12" id="KW-0460">Magnesium</keyword>
<reference evidence="14 15" key="1">
    <citation type="submission" date="2019-11" db="EMBL/GenBank/DDBJ databases">
        <title>Type strains purchased from KCTC, JCM and DSMZ.</title>
        <authorList>
            <person name="Lu H."/>
        </authorList>
    </citation>
    <scope>NUCLEOTIDE SEQUENCE [LARGE SCALE GENOMIC DNA]</scope>
    <source>
        <strain evidence="14 15">KCTC 52429</strain>
    </source>
</reference>
<keyword evidence="4 10" id="KW-0808">Transferase</keyword>
<evidence type="ECO:0000256" key="2">
    <source>
        <dbReference type="ARBA" id="ARBA00012193"/>
    </source>
</evidence>
<evidence type="ECO:0000256" key="12">
    <source>
        <dbReference type="PIRSR" id="PIRSR000706-2"/>
    </source>
</evidence>
<dbReference type="NCBIfam" id="NF033068">
    <property type="entry name" value="APH_3p"/>
    <property type="match status" value="1"/>
</dbReference>
<dbReference type="GO" id="GO:0005524">
    <property type="term" value="F:ATP binding"/>
    <property type="evidence" value="ECO:0007669"/>
    <property type="project" value="UniProtKB-KW"/>
</dbReference>
<evidence type="ECO:0000256" key="9">
    <source>
        <dbReference type="ARBA" id="ARBA00048925"/>
    </source>
</evidence>
<comment type="caution">
    <text evidence="14">The sequence shown here is derived from an EMBL/GenBank/DDBJ whole genome shotgun (WGS) entry which is preliminary data.</text>
</comment>
<dbReference type="GO" id="GO:0046872">
    <property type="term" value="F:metal ion binding"/>
    <property type="evidence" value="ECO:0007669"/>
    <property type="project" value="UniProtKB-KW"/>
</dbReference>
<dbReference type="PANTHER" id="PTHR21310:SF41">
    <property type="entry name" value="3'-PHOSPHOTRANSFERASE, PUTATIVE-RELATED"/>
    <property type="match status" value="1"/>
</dbReference>
<sequence>MSGPSTEGLAANIQAGREEACTAPAAPADITAASAGYLWARDTVGESGGRVHRLHGKAGAPELYLKHGKDAVADDIGHEMVKLRWLADYLPVPAVTQFVRTQDEAWLLMTALPGHTAYQVMAARPDLQGAVVDALATFLRRLHVIPADACPFTSEHPYRLARARSRIDGDLVDEDDFDEERQGWTAQQVWQAMQDLLPFAPDPVVTHGDFSLDNLIIQGGDVVGCIDVGQAGIADRYQDLAIAWNCLGEFGPALQRRFLARYGIDQVDQRKLDFHLMLDELF</sequence>
<protein>
    <recommendedName>
        <fullName evidence="3">Aminoglycoside 3'-phosphotransferase</fullName>
        <ecNumber evidence="2">2.7.1.95</ecNumber>
    </recommendedName>
</protein>
<evidence type="ECO:0000256" key="7">
    <source>
        <dbReference type="ARBA" id="ARBA00022840"/>
    </source>
</evidence>
<dbReference type="PIRSF" id="PIRSF000706">
    <property type="entry name" value="Kanamycin_kin"/>
    <property type="match status" value="1"/>
</dbReference>
<evidence type="ECO:0000256" key="6">
    <source>
        <dbReference type="ARBA" id="ARBA00022777"/>
    </source>
</evidence>
<evidence type="ECO:0000256" key="1">
    <source>
        <dbReference type="ARBA" id="ARBA00006219"/>
    </source>
</evidence>
<dbReference type="GO" id="GO:0008910">
    <property type="term" value="F:kanamycin kinase activity"/>
    <property type="evidence" value="ECO:0007669"/>
    <property type="project" value="UniProtKB-EC"/>
</dbReference>
<evidence type="ECO:0000256" key="3">
    <source>
        <dbReference type="ARBA" id="ARBA00017903"/>
    </source>
</evidence>
<dbReference type="PANTHER" id="PTHR21310">
    <property type="entry name" value="AMINOGLYCOSIDE PHOSPHOTRANSFERASE-RELATED-RELATED"/>
    <property type="match status" value="1"/>
</dbReference>
<keyword evidence="8 10" id="KW-0046">Antibiotic resistance</keyword>
<evidence type="ECO:0000256" key="5">
    <source>
        <dbReference type="ARBA" id="ARBA00022741"/>
    </source>
</evidence>
<organism evidence="14 15">
    <name type="scientific">Pseudoduganella buxea</name>
    <dbReference type="NCBI Taxonomy" id="1949069"/>
    <lineage>
        <taxon>Bacteria</taxon>
        <taxon>Pseudomonadati</taxon>
        <taxon>Pseudomonadota</taxon>
        <taxon>Betaproteobacteria</taxon>
        <taxon>Burkholderiales</taxon>
        <taxon>Oxalobacteraceae</taxon>
        <taxon>Telluria group</taxon>
        <taxon>Pseudoduganella</taxon>
    </lineage>
</organism>
<proteinExistence type="inferred from homology"/>
<comment type="similarity">
    <text evidence="1 10">Belongs to the aminoglycoside phosphotransferase family.</text>
</comment>
<feature type="binding site" evidence="12">
    <location>
        <position position="214"/>
    </location>
    <ligand>
        <name>Mg(2+)</name>
        <dbReference type="ChEBI" id="CHEBI:18420"/>
    </ligand>
</feature>
<evidence type="ECO:0000256" key="11">
    <source>
        <dbReference type="PIRSR" id="PIRSR000706-1"/>
    </source>
</evidence>
<accession>A0A6I3T5R1</accession>
<dbReference type="InterPro" id="IPR051678">
    <property type="entry name" value="AGP_Transferase"/>
</dbReference>
<keyword evidence="12" id="KW-0479">Metal-binding</keyword>
<comment type="catalytic activity">
    <reaction evidence="9">
        <text>kanamycin A + ATP = kanamycin 3'-phosphate + ADP + H(+)</text>
        <dbReference type="Rhea" id="RHEA:24256"/>
        <dbReference type="ChEBI" id="CHEBI:15378"/>
        <dbReference type="ChEBI" id="CHEBI:30616"/>
        <dbReference type="ChEBI" id="CHEBI:57909"/>
        <dbReference type="ChEBI" id="CHEBI:58214"/>
        <dbReference type="ChEBI" id="CHEBI:456216"/>
        <dbReference type="EC" id="2.7.1.95"/>
    </reaction>
</comment>
<dbReference type="EC" id="2.7.1.95" evidence="2"/>
<dbReference type="InterPro" id="IPR002575">
    <property type="entry name" value="Aminoglycoside_PTrfase"/>
</dbReference>
<dbReference type="EMBL" id="WNKZ01000062">
    <property type="protein sequence ID" value="MTV54827.1"/>
    <property type="molecule type" value="Genomic_DNA"/>
</dbReference>
<evidence type="ECO:0000256" key="10">
    <source>
        <dbReference type="PIRNR" id="PIRNR000706"/>
    </source>
</evidence>
<dbReference type="Pfam" id="PF01636">
    <property type="entry name" value="APH"/>
    <property type="match status" value="1"/>
</dbReference>
<evidence type="ECO:0000259" key="13">
    <source>
        <dbReference type="Pfam" id="PF01636"/>
    </source>
</evidence>
<evidence type="ECO:0000256" key="8">
    <source>
        <dbReference type="ARBA" id="ARBA00023251"/>
    </source>
</evidence>
<feature type="domain" description="Aminoglycoside phosphotransferase" evidence="13">
    <location>
        <begin position="50"/>
        <end position="269"/>
    </location>
</feature>
<dbReference type="Gene3D" id="3.90.1200.10">
    <property type="match status" value="1"/>
</dbReference>
<dbReference type="Gene3D" id="3.30.200.20">
    <property type="entry name" value="Phosphorylase Kinase, domain 1"/>
    <property type="match status" value="1"/>
</dbReference>
<dbReference type="CDD" id="cd05150">
    <property type="entry name" value="APH"/>
    <property type="match status" value="1"/>
</dbReference>
<dbReference type="OrthoDB" id="3806873at2"/>
<keyword evidence="5 10" id="KW-0547">Nucleotide-binding</keyword>
<dbReference type="GO" id="GO:0046677">
    <property type="term" value="P:response to antibiotic"/>
    <property type="evidence" value="ECO:0007669"/>
    <property type="project" value="UniProtKB-KW"/>
</dbReference>
<dbReference type="InterPro" id="IPR024165">
    <property type="entry name" value="Kan/Strep_kinase"/>
</dbReference>
<dbReference type="SUPFAM" id="SSF56112">
    <property type="entry name" value="Protein kinase-like (PK-like)"/>
    <property type="match status" value="1"/>
</dbReference>
<dbReference type="NCBIfam" id="NF033059">
    <property type="entry name" value="APH_3p_I"/>
    <property type="match status" value="1"/>
</dbReference>
<keyword evidence="7 10" id="KW-0067">ATP-binding</keyword>
<keyword evidence="6 10" id="KW-0418">Kinase</keyword>
<evidence type="ECO:0000313" key="15">
    <source>
        <dbReference type="Proteomes" id="UP000430634"/>
    </source>
</evidence>
<dbReference type="AlphaFoldDB" id="A0A6I3T5R1"/>